<feature type="transmembrane region" description="Helical" evidence="7">
    <location>
        <begin position="254"/>
        <end position="274"/>
    </location>
</feature>
<feature type="transmembrane region" description="Helical" evidence="7">
    <location>
        <begin position="74"/>
        <end position="92"/>
    </location>
</feature>
<evidence type="ECO:0000256" key="4">
    <source>
        <dbReference type="ARBA" id="ARBA00022692"/>
    </source>
</evidence>
<feature type="transmembrane region" description="Helical" evidence="7">
    <location>
        <begin position="104"/>
        <end position="126"/>
    </location>
</feature>
<feature type="transmembrane region" description="Helical" evidence="7">
    <location>
        <begin position="226"/>
        <end position="248"/>
    </location>
</feature>
<feature type="transmembrane region" description="Helical" evidence="7">
    <location>
        <begin position="286"/>
        <end position="305"/>
    </location>
</feature>
<evidence type="ECO:0000256" key="3">
    <source>
        <dbReference type="ARBA" id="ARBA00022475"/>
    </source>
</evidence>
<dbReference type="Proteomes" id="UP000093514">
    <property type="component" value="Unassembled WGS sequence"/>
</dbReference>
<name>A0A1C0ACR1_9FIRM</name>
<dbReference type="EMBL" id="LWDV01000006">
    <property type="protein sequence ID" value="OCL28156.1"/>
    <property type="molecule type" value="Genomic_DNA"/>
</dbReference>
<dbReference type="PANTHER" id="PTHR30106">
    <property type="entry name" value="INNER MEMBRANE PROTEIN YEIH-RELATED"/>
    <property type="match status" value="1"/>
</dbReference>
<dbReference type="AlphaFoldDB" id="A0A1C0ACR1"/>
<gene>
    <name evidence="8" type="ORF">U472_02500</name>
</gene>
<comment type="caution">
    <text evidence="8">The sequence shown here is derived from an EMBL/GenBank/DDBJ whole genome shotgun (WGS) entry which is preliminary data.</text>
</comment>
<keyword evidence="9" id="KW-1185">Reference proteome</keyword>
<accession>A0A1C0ACR1</accession>
<reference evidence="8 9" key="2">
    <citation type="submission" date="2016-08" db="EMBL/GenBank/DDBJ databases">
        <title>Orenia metallireducens sp. nov. strain Z6, a Novel Metal-reducing Firmicute from the Deep Subsurface.</title>
        <authorList>
            <person name="Maxim B.I."/>
            <person name="Kenneth K."/>
            <person name="Flynn T.M."/>
            <person name="Oloughlin E.J."/>
            <person name="Locke R.A."/>
            <person name="Weber J.R."/>
            <person name="Egan S.M."/>
            <person name="Mackie R.I."/>
            <person name="Cann I.K."/>
        </authorList>
    </citation>
    <scope>NUCLEOTIDE SEQUENCE [LARGE SCALE GENOMIC DNA]</scope>
    <source>
        <strain evidence="8 9">Z6</strain>
    </source>
</reference>
<evidence type="ECO:0000256" key="7">
    <source>
        <dbReference type="SAM" id="Phobius"/>
    </source>
</evidence>
<dbReference type="Pfam" id="PF03601">
    <property type="entry name" value="Cons_hypoth698"/>
    <property type="match status" value="1"/>
</dbReference>
<keyword evidence="3" id="KW-1003">Cell membrane</keyword>
<keyword evidence="4 7" id="KW-0812">Transmembrane</keyword>
<organism evidence="8 9">
    <name type="scientific">Orenia metallireducens</name>
    <dbReference type="NCBI Taxonomy" id="1413210"/>
    <lineage>
        <taxon>Bacteria</taxon>
        <taxon>Bacillati</taxon>
        <taxon>Bacillota</taxon>
        <taxon>Clostridia</taxon>
        <taxon>Halanaerobiales</taxon>
        <taxon>Halobacteroidaceae</taxon>
        <taxon>Orenia</taxon>
    </lineage>
</organism>
<reference evidence="9" key="1">
    <citation type="submission" date="2016-07" db="EMBL/GenBank/DDBJ databases">
        <authorList>
            <person name="Florea S."/>
            <person name="Webb J.S."/>
            <person name="Jaromczyk J."/>
            <person name="Schardl C.L."/>
        </authorList>
    </citation>
    <scope>NUCLEOTIDE SEQUENCE [LARGE SCALE GENOMIC DNA]</scope>
    <source>
        <strain evidence="9">Z6</strain>
    </source>
</reference>
<comment type="similarity">
    <text evidence="2">Belongs to the UPF0324 family.</text>
</comment>
<dbReference type="InterPro" id="IPR018383">
    <property type="entry name" value="UPF0324_pro"/>
</dbReference>
<evidence type="ECO:0000256" key="6">
    <source>
        <dbReference type="ARBA" id="ARBA00023136"/>
    </source>
</evidence>
<evidence type="ECO:0008006" key="10">
    <source>
        <dbReference type="Google" id="ProtNLM"/>
    </source>
</evidence>
<feature type="transmembrane region" description="Helical" evidence="7">
    <location>
        <begin position="192"/>
        <end position="214"/>
    </location>
</feature>
<dbReference type="PANTHER" id="PTHR30106:SF2">
    <property type="entry name" value="UPF0324 INNER MEMBRANE PROTEIN YEIH"/>
    <property type="match status" value="1"/>
</dbReference>
<keyword evidence="6 7" id="KW-0472">Membrane</keyword>
<feature type="transmembrane region" description="Helical" evidence="7">
    <location>
        <begin position="12"/>
        <end position="29"/>
    </location>
</feature>
<keyword evidence="5 7" id="KW-1133">Transmembrane helix</keyword>
<evidence type="ECO:0000256" key="5">
    <source>
        <dbReference type="ARBA" id="ARBA00022989"/>
    </source>
</evidence>
<feature type="transmembrane region" description="Helical" evidence="7">
    <location>
        <begin position="132"/>
        <end position="154"/>
    </location>
</feature>
<evidence type="ECO:0000256" key="1">
    <source>
        <dbReference type="ARBA" id="ARBA00004651"/>
    </source>
</evidence>
<dbReference type="OrthoDB" id="9811391at2"/>
<evidence type="ECO:0000313" key="8">
    <source>
        <dbReference type="EMBL" id="OCL28156.1"/>
    </source>
</evidence>
<evidence type="ECO:0000256" key="2">
    <source>
        <dbReference type="ARBA" id="ARBA00007977"/>
    </source>
</evidence>
<feature type="transmembrane region" description="Helical" evidence="7">
    <location>
        <begin position="50"/>
        <end position="68"/>
    </location>
</feature>
<evidence type="ECO:0000313" key="9">
    <source>
        <dbReference type="Proteomes" id="UP000093514"/>
    </source>
</evidence>
<proteinExistence type="inferred from homology"/>
<comment type="subcellular location">
    <subcellularLocation>
        <location evidence="1">Cell membrane</location>
        <topology evidence="1">Multi-pass membrane protein</topology>
    </subcellularLocation>
</comment>
<protein>
    <recommendedName>
        <fullName evidence="10">Sulfate exporter family transporter</fullName>
    </recommendedName>
</protein>
<sequence>MIALLGKYLANWIPNIGGVTVAILLGMIIGNIFNLGDSYTLGLRFAEKEILSLAIMLMGLKLELAVIGELGLSIIIIIVIMVFSAIVMGIVFGRLLGLSSSFSILLGVGNGICGSSAIAAVAPIVSKEEEEIGLSIGVVNLLGTIGIFLLPLLVHLLRLEEVSSSLMIGGTLQAVGQVVAAGFSLNEEIGRLATVIKMGRILMLAPVVLLVTLSNRTNNSNFKSKLSLPIFIIGFFIFSLLGSFGIFPKTMSNYLKSLSKLLLIIAMAGVGLKIRLSSLLKQGPKALLVGGFIFLGQIVLIVFLIKSIL</sequence>
<dbReference type="GO" id="GO:0005886">
    <property type="term" value="C:plasma membrane"/>
    <property type="evidence" value="ECO:0007669"/>
    <property type="project" value="UniProtKB-SubCell"/>
</dbReference>